<organism evidence="1 2">
    <name type="scientific">Xylaria bambusicola</name>
    <dbReference type="NCBI Taxonomy" id="326684"/>
    <lineage>
        <taxon>Eukaryota</taxon>
        <taxon>Fungi</taxon>
        <taxon>Dikarya</taxon>
        <taxon>Ascomycota</taxon>
        <taxon>Pezizomycotina</taxon>
        <taxon>Sordariomycetes</taxon>
        <taxon>Xylariomycetidae</taxon>
        <taxon>Xylariales</taxon>
        <taxon>Xylariaceae</taxon>
        <taxon>Xylaria</taxon>
    </lineage>
</organism>
<reference evidence="1 2" key="1">
    <citation type="submission" date="2023-10" db="EMBL/GenBank/DDBJ databases">
        <title>Draft genome sequence of Xylaria bambusicola isolate GMP-LS, the root and basal stem rot pathogen of sugarcane in Indonesia.</title>
        <authorList>
            <person name="Selvaraj P."/>
            <person name="Muralishankar V."/>
            <person name="Muruganantham S."/>
            <person name="Sp S."/>
            <person name="Haryani S."/>
            <person name="Lau K.J.X."/>
            <person name="Naqvi N.I."/>
        </authorList>
    </citation>
    <scope>NUCLEOTIDE SEQUENCE [LARGE SCALE GENOMIC DNA]</scope>
    <source>
        <strain evidence="1">GMP-LS</strain>
    </source>
</reference>
<evidence type="ECO:0000313" key="2">
    <source>
        <dbReference type="Proteomes" id="UP001305414"/>
    </source>
</evidence>
<dbReference type="Proteomes" id="UP001305414">
    <property type="component" value="Unassembled WGS sequence"/>
</dbReference>
<dbReference type="EMBL" id="JAWHQM010000015">
    <property type="protein sequence ID" value="KAK5630382.1"/>
    <property type="molecule type" value="Genomic_DNA"/>
</dbReference>
<sequence>MRTYRHFVLEDVFGGRAEGPVDIDSRQHTAERGVYVAALLIHAYNFRGVFRAVLLAELASQRCRELSRKVAHDTYRDLGTAEEDVLPGARLRVLLLDLDLADVAGVLDDLGDVRLMAAAHLSRDALCEVDEATVHPILPENADGRRADRDTERRRVWLDHAEGAMDRPEQEEDDEHVVRVPETLVVSPTGLLDRCEHHAHEGY</sequence>
<accession>A0AAN7Z6J7</accession>
<protein>
    <submittedName>
        <fullName evidence="1">Uncharacterized protein</fullName>
    </submittedName>
</protein>
<evidence type="ECO:0000313" key="1">
    <source>
        <dbReference type="EMBL" id="KAK5630382.1"/>
    </source>
</evidence>
<dbReference type="AlphaFoldDB" id="A0AAN7Z6J7"/>
<name>A0AAN7Z6J7_9PEZI</name>
<proteinExistence type="predicted"/>
<keyword evidence="2" id="KW-1185">Reference proteome</keyword>
<gene>
    <name evidence="1" type="ORF">RRF57_006097</name>
</gene>
<comment type="caution">
    <text evidence="1">The sequence shown here is derived from an EMBL/GenBank/DDBJ whole genome shotgun (WGS) entry which is preliminary data.</text>
</comment>